<accession>A0A0D3KQ80</accession>
<dbReference type="InterPro" id="IPR015947">
    <property type="entry name" value="PUA-like_sf"/>
</dbReference>
<dbReference type="CDD" id="cd00538">
    <property type="entry name" value="PA"/>
    <property type="match status" value="1"/>
</dbReference>
<sequence>MHFAFLSLALAPPTAPAMYRKGLRFGSRPVFRELICGQGLVESSGSSVMCQYAQGEHVHFSGRLVSAQPAEANGPLSPMHGGIAIVRRGSCSLEEKMRNCVAAGASGVVLVNTEDSRFLAAPGEGVPFVCVSSSDGASLRPGASASISPLPLAHGTPLFPLTQPLLPGASSPLQISQAEQESLLAHTGQPGPSVEVATVLCDEGCRLAEVGTAATLDLSGLTGGGVATLRGVRPCYVRSLLREGTPDEVAIALTAEVDPAGADDLGASLDALCDALEVGREEDAPLLRRRAEDGVPLSVARDPEGLSFALCDLIALSALQAQAALELSSPERLAALSAQLARNPTRGRELLQQAAKAGNAALFCVGSPLPAVDEATLAGFDALDVDLVAVCPSRQAEGGSVRVVKAPPSSAVGVRVAAALGVDLYAAAVLTSLLVDESGLVRARCSLGDRSQHPRALLAECERLSEDPTYVQQETLQEAPEPPPAPTGLASAQLATPISGLKWNSAEKMFPGPQRSWE</sequence>
<dbReference type="KEGG" id="ehx:EMIHUDRAFT_224896"/>
<evidence type="ECO:0000313" key="4">
    <source>
        <dbReference type="Proteomes" id="UP000013827"/>
    </source>
</evidence>
<dbReference type="InterPro" id="IPR003137">
    <property type="entry name" value="PA_domain"/>
</dbReference>
<organism evidence="3 4">
    <name type="scientific">Emiliania huxleyi (strain CCMP1516)</name>
    <dbReference type="NCBI Taxonomy" id="280463"/>
    <lineage>
        <taxon>Eukaryota</taxon>
        <taxon>Haptista</taxon>
        <taxon>Haptophyta</taxon>
        <taxon>Prymnesiophyceae</taxon>
        <taxon>Isochrysidales</taxon>
        <taxon>Noelaerhabdaceae</taxon>
        <taxon>Emiliania</taxon>
    </lineage>
</organism>
<evidence type="ECO:0000256" key="1">
    <source>
        <dbReference type="SAM" id="MobiDB-lite"/>
    </source>
</evidence>
<keyword evidence="4" id="KW-1185">Reference proteome</keyword>
<dbReference type="InterPro" id="IPR046450">
    <property type="entry name" value="PA_dom_sf"/>
</dbReference>
<dbReference type="PaxDb" id="2903-EOD37915"/>
<dbReference type="Gene3D" id="3.50.30.30">
    <property type="match status" value="1"/>
</dbReference>
<dbReference type="SUPFAM" id="SSF88697">
    <property type="entry name" value="PUA domain-like"/>
    <property type="match status" value="1"/>
</dbReference>
<evidence type="ECO:0000259" key="2">
    <source>
        <dbReference type="Pfam" id="PF02225"/>
    </source>
</evidence>
<dbReference type="AlphaFoldDB" id="A0A0D3KQ80"/>
<dbReference type="Pfam" id="PF02225">
    <property type="entry name" value="PA"/>
    <property type="match status" value="1"/>
</dbReference>
<dbReference type="EnsemblProtists" id="EOD37915">
    <property type="protein sequence ID" value="EOD37915"/>
    <property type="gene ID" value="EMIHUDRAFT_224896"/>
</dbReference>
<protein>
    <recommendedName>
        <fullName evidence="2">PA domain-containing protein</fullName>
    </recommendedName>
</protein>
<feature type="domain" description="PA" evidence="2">
    <location>
        <begin position="62"/>
        <end position="139"/>
    </location>
</feature>
<reference evidence="3" key="2">
    <citation type="submission" date="2024-10" db="UniProtKB">
        <authorList>
            <consortium name="EnsemblProtists"/>
        </authorList>
    </citation>
    <scope>IDENTIFICATION</scope>
</reference>
<dbReference type="Proteomes" id="UP000013827">
    <property type="component" value="Unassembled WGS sequence"/>
</dbReference>
<dbReference type="GeneID" id="17283185"/>
<feature type="region of interest" description="Disordered" evidence="1">
    <location>
        <begin position="471"/>
        <end position="492"/>
    </location>
</feature>
<reference evidence="4" key="1">
    <citation type="journal article" date="2013" name="Nature">
        <title>Pan genome of the phytoplankton Emiliania underpins its global distribution.</title>
        <authorList>
            <person name="Read B.A."/>
            <person name="Kegel J."/>
            <person name="Klute M.J."/>
            <person name="Kuo A."/>
            <person name="Lefebvre S.C."/>
            <person name="Maumus F."/>
            <person name="Mayer C."/>
            <person name="Miller J."/>
            <person name="Monier A."/>
            <person name="Salamov A."/>
            <person name="Young J."/>
            <person name="Aguilar M."/>
            <person name="Claverie J.M."/>
            <person name="Frickenhaus S."/>
            <person name="Gonzalez K."/>
            <person name="Herman E.K."/>
            <person name="Lin Y.C."/>
            <person name="Napier J."/>
            <person name="Ogata H."/>
            <person name="Sarno A.F."/>
            <person name="Shmutz J."/>
            <person name="Schroeder D."/>
            <person name="de Vargas C."/>
            <person name="Verret F."/>
            <person name="von Dassow P."/>
            <person name="Valentin K."/>
            <person name="Van de Peer Y."/>
            <person name="Wheeler G."/>
            <person name="Dacks J.B."/>
            <person name="Delwiche C.F."/>
            <person name="Dyhrman S.T."/>
            <person name="Glockner G."/>
            <person name="John U."/>
            <person name="Richards T."/>
            <person name="Worden A.Z."/>
            <person name="Zhang X."/>
            <person name="Grigoriev I.V."/>
            <person name="Allen A.E."/>
            <person name="Bidle K."/>
            <person name="Borodovsky M."/>
            <person name="Bowler C."/>
            <person name="Brownlee C."/>
            <person name="Cock J.M."/>
            <person name="Elias M."/>
            <person name="Gladyshev V.N."/>
            <person name="Groth M."/>
            <person name="Guda C."/>
            <person name="Hadaegh A."/>
            <person name="Iglesias-Rodriguez M.D."/>
            <person name="Jenkins J."/>
            <person name="Jones B.M."/>
            <person name="Lawson T."/>
            <person name="Leese F."/>
            <person name="Lindquist E."/>
            <person name="Lobanov A."/>
            <person name="Lomsadze A."/>
            <person name="Malik S.B."/>
            <person name="Marsh M.E."/>
            <person name="Mackinder L."/>
            <person name="Mock T."/>
            <person name="Mueller-Roeber B."/>
            <person name="Pagarete A."/>
            <person name="Parker M."/>
            <person name="Probert I."/>
            <person name="Quesneville H."/>
            <person name="Raines C."/>
            <person name="Rensing S.A."/>
            <person name="Riano-Pachon D.M."/>
            <person name="Richier S."/>
            <person name="Rokitta S."/>
            <person name="Shiraiwa Y."/>
            <person name="Soanes D.M."/>
            <person name="van der Giezen M."/>
            <person name="Wahlund T.M."/>
            <person name="Williams B."/>
            <person name="Wilson W."/>
            <person name="Wolfe G."/>
            <person name="Wurch L.L."/>
        </authorList>
    </citation>
    <scope>NUCLEOTIDE SEQUENCE</scope>
</reference>
<dbReference type="SUPFAM" id="SSF52025">
    <property type="entry name" value="PA domain"/>
    <property type="match status" value="1"/>
</dbReference>
<dbReference type="RefSeq" id="XP_005790344.1">
    <property type="nucleotide sequence ID" value="XM_005790287.1"/>
</dbReference>
<evidence type="ECO:0000313" key="3">
    <source>
        <dbReference type="EnsemblProtists" id="EOD37915"/>
    </source>
</evidence>
<name>A0A0D3KQ80_EMIH1</name>
<proteinExistence type="predicted"/>
<dbReference type="HOGENOM" id="CLU_526234_0_0_1"/>